<evidence type="ECO:0000259" key="2">
    <source>
        <dbReference type="PROSITE" id="PS50812"/>
    </source>
</evidence>
<dbReference type="OrthoDB" id="515310at2759"/>
<dbReference type="PANTHER" id="PTHR10688">
    <property type="entry name" value="PWWP DOMAIN-CONTAINING PROTEIN"/>
    <property type="match status" value="1"/>
</dbReference>
<proteinExistence type="predicted"/>
<feature type="compositionally biased region" description="Basic residues" evidence="1">
    <location>
        <begin position="626"/>
        <end position="640"/>
    </location>
</feature>
<evidence type="ECO:0000256" key="1">
    <source>
        <dbReference type="SAM" id="MobiDB-lite"/>
    </source>
</evidence>
<feature type="region of interest" description="Disordered" evidence="1">
    <location>
        <begin position="350"/>
        <end position="391"/>
    </location>
</feature>
<feature type="region of interest" description="Disordered" evidence="1">
    <location>
        <begin position="56"/>
        <end position="97"/>
    </location>
</feature>
<dbReference type="EMBL" id="CAJHUC010001402">
    <property type="protein sequence ID" value="CAD7701003.1"/>
    <property type="molecule type" value="Genomic_DNA"/>
</dbReference>
<name>A0A8S1J470_9CHLO</name>
<dbReference type="Gene3D" id="2.30.30.140">
    <property type="match status" value="1"/>
</dbReference>
<reference evidence="3" key="1">
    <citation type="submission" date="2020-12" db="EMBL/GenBank/DDBJ databases">
        <authorList>
            <person name="Iha C."/>
        </authorList>
    </citation>
    <scope>NUCLEOTIDE SEQUENCE</scope>
</reference>
<evidence type="ECO:0000313" key="4">
    <source>
        <dbReference type="Proteomes" id="UP000708148"/>
    </source>
</evidence>
<dbReference type="PROSITE" id="PS50812">
    <property type="entry name" value="PWWP"/>
    <property type="match status" value="1"/>
</dbReference>
<accession>A0A8S1J470</accession>
<protein>
    <recommendedName>
        <fullName evidence="2">PWWP domain-containing protein</fullName>
    </recommendedName>
</protein>
<dbReference type="SUPFAM" id="SSF63748">
    <property type="entry name" value="Tudor/PWWP/MBT"/>
    <property type="match status" value="1"/>
</dbReference>
<dbReference type="SMART" id="SM00293">
    <property type="entry name" value="PWWP"/>
    <property type="match status" value="1"/>
</dbReference>
<organism evidence="3 4">
    <name type="scientific">Ostreobium quekettii</name>
    <dbReference type="NCBI Taxonomy" id="121088"/>
    <lineage>
        <taxon>Eukaryota</taxon>
        <taxon>Viridiplantae</taxon>
        <taxon>Chlorophyta</taxon>
        <taxon>core chlorophytes</taxon>
        <taxon>Ulvophyceae</taxon>
        <taxon>TCBD clade</taxon>
        <taxon>Bryopsidales</taxon>
        <taxon>Ostreobineae</taxon>
        <taxon>Ostreobiaceae</taxon>
        <taxon>Ostreobium</taxon>
    </lineage>
</organism>
<feature type="region of interest" description="Disordered" evidence="1">
    <location>
        <begin position="619"/>
        <end position="663"/>
    </location>
</feature>
<dbReference type="InterPro" id="IPR052657">
    <property type="entry name" value="PDP_family_Arabidopsis"/>
</dbReference>
<sequence>MDPLPARLKPWAGGKEPLPGLQQLREAHHIEDSPMHLSHGAPGQTLATQQALPTRGLINAPPSTVPAAGSQDGRMASSAPQLQGMLAGHGPNSAPPAASSGYVALNSGLTSLSLLNNGQSVYPMGMNGYTMPLKALRPGWVSQMNLVGAQGHATSHGLPVLKLQQQMGGAPYKVGAQVLEGLGVPKAHAAQQASPHTLPQVLLPHGLARATPQALSAKLAHTPPQALPRTLAHAVPAEGMPQKLAHTSPLVSPQALAHMSPQTMAHMSHQEVPRGLSHTLAQGLPQAVALAHHQAPPQSLPQALPCRLQQVVWQPRQVGAVQAIQRPKEVYMEPLQALAASCPPHAALGPRPDPVHRIGQSDPLSPRPSGRAVPLQAPAAKSAAPERNTAQVQGELVGPQVADVRPSPVLPQVNWQSLPESLREPVRPQVAAGPGNEATTINGEGPVGENAATAAGSSPMKVVEEAKEVGGQANDAGTDEDALWGDVPLRPIPCQAMLGLKPGRRLQIKPKEWAGQVVWARMSSFCWWPAQVIDESNPFIPVDSRACPRHGAVPVRFFGTYDFAWIEAQRNLSPFDQDFDDRRAEGEGAGFFKGVQEALIFQKTGHLPRGFEDAMSHEAQTEVRTKPKAKAKAVKGKTTKRKSDEPAGGAAERHRKDAPSGTICRKLKVMRSLALSPPAGSPYASQVAINPNLRALVQAAASNGTQ</sequence>
<keyword evidence="4" id="KW-1185">Reference proteome</keyword>
<dbReference type="PANTHER" id="PTHR10688:SF14">
    <property type="entry name" value="PWWP DOMAIN-CONTAINING PROTEIN"/>
    <property type="match status" value="1"/>
</dbReference>
<dbReference type="Pfam" id="PF00855">
    <property type="entry name" value="PWWP"/>
    <property type="match status" value="1"/>
</dbReference>
<gene>
    <name evidence="3" type="ORF">OSTQU699_LOCUS6362</name>
</gene>
<feature type="compositionally biased region" description="Basic and acidic residues" evidence="1">
    <location>
        <begin position="641"/>
        <end position="658"/>
    </location>
</feature>
<dbReference type="Proteomes" id="UP000708148">
    <property type="component" value="Unassembled WGS sequence"/>
</dbReference>
<dbReference type="InterPro" id="IPR000313">
    <property type="entry name" value="PWWP_dom"/>
</dbReference>
<dbReference type="AlphaFoldDB" id="A0A8S1J470"/>
<dbReference type="CDD" id="cd05162">
    <property type="entry name" value="PWWP"/>
    <property type="match status" value="1"/>
</dbReference>
<comment type="caution">
    <text evidence="3">The sequence shown here is derived from an EMBL/GenBank/DDBJ whole genome shotgun (WGS) entry which is preliminary data.</text>
</comment>
<feature type="domain" description="PWWP" evidence="2">
    <location>
        <begin position="514"/>
        <end position="577"/>
    </location>
</feature>
<evidence type="ECO:0000313" key="3">
    <source>
        <dbReference type="EMBL" id="CAD7701003.1"/>
    </source>
</evidence>